<name>A0A2M8LPX6_9ACTN</name>
<evidence type="ECO:0000313" key="1">
    <source>
        <dbReference type="EMBL" id="PJE93990.1"/>
    </source>
</evidence>
<gene>
    <name evidence="1" type="ORF">CUT44_31095</name>
</gene>
<dbReference type="AlphaFoldDB" id="A0A2M8LPX6"/>
<dbReference type="Proteomes" id="UP000230407">
    <property type="component" value="Unassembled WGS sequence"/>
</dbReference>
<sequence>MPETPDAVEPTRREEERLRLALGMIGDEAGRPEPPAPHTARRTAVWRRPGVLAGALGTAAAVSALLLVLGPPGGAGSSGSGGPGREGAGQGQTYQEYIACARMIADAGIADVRRSPEEGRLLVTLDVREWIKPASGAERVELDVVDPSVAGVGEPWREGRRALVVVPTRDDLAADVFTGDALADQREQLEYYLPRAAGTECPSHWKNPPRETAR</sequence>
<reference evidence="1 2" key="1">
    <citation type="submission" date="2017-11" db="EMBL/GenBank/DDBJ databases">
        <title>Streptomyces carmine sp. nov., a novel actinomycete isolated from Sophora alopecuroides in Xinjiang, China.</title>
        <authorList>
            <person name="Wang Y."/>
            <person name="Luo X."/>
            <person name="Wan C."/>
            <person name="Zhang L."/>
        </authorList>
    </citation>
    <scope>NUCLEOTIDE SEQUENCE [LARGE SCALE GENOMIC DNA]</scope>
    <source>
        <strain evidence="1 2">TRM SA0054</strain>
    </source>
</reference>
<protein>
    <submittedName>
        <fullName evidence="1">Uncharacterized protein</fullName>
    </submittedName>
</protein>
<comment type="caution">
    <text evidence="1">The sequence shown here is derived from an EMBL/GenBank/DDBJ whole genome shotgun (WGS) entry which is preliminary data.</text>
</comment>
<proteinExistence type="predicted"/>
<organism evidence="1 2">
    <name type="scientific">Streptomyces carminius</name>
    <dbReference type="NCBI Taxonomy" id="2665496"/>
    <lineage>
        <taxon>Bacteria</taxon>
        <taxon>Bacillati</taxon>
        <taxon>Actinomycetota</taxon>
        <taxon>Actinomycetes</taxon>
        <taxon>Kitasatosporales</taxon>
        <taxon>Streptomycetaceae</taxon>
        <taxon>Streptomyces</taxon>
    </lineage>
</organism>
<dbReference type="EMBL" id="PGGW01000070">
    <property type="protein sequence ID" value="PJE93990.1"/>
    <property type="molecule type" value="Genomic_DNA"/>
</dbReference>
<keyword evidence="2" id="KW-1185">Reference proteome</keyword>
<dbReference type="RefSeq" id="WP_100205348.1">
    <property type="nucleotide sequence ID" value="NZ_PGGW01000070.1"/>
</dbReference>
<evidence type="ECO:0000313" key="2">
    <source>
        <dbReference type="Proteomes" id="UP000230407"/>
    </source>
</evidence>
<accession>A0A2M8LPX6</accession>